<reference evidence="5 6" key="1">
    <citation type="submission" date="2020-04" db="EMBL/GenBank/DDBJ databases">
        <title>MicrobeNet Type strains.</title>
        <authorList>
            <person name="Nicholson A.C."/>
        </authorList>
    </citation>
    <scope>NUCLEOTIDE SEQUENCE [LARGE SCALE GENOMIC DNA]</scope>
    <source>
        <strain evidence="5 6">ATCC BAA-789</strain>
    </source>
</reference>
<feature type="domain" description="HTH luxR-type" evidence="4">
    <location>
        <begin position="5"/>
        <end position="70"/>
    </location>
</feature>
<evidence type="ECO:0000256" key="2">
    <source>
        <dbReference type="ARBA" id="ARBA00023125"/>
    </source>
</evidence>
<dbReference type="InterPro" id="IPR036388">
    <property type="entry name" value="WH-like_DNA-bd_sf"/>
</dbReference>
<evidence type="ECO:0000313" key="5">
    <source>
        <dbReference type="EMBL" id="NKX92734.1"/>
    </source>
</evidence>
<dbReference type="SUPFAM" id="SSF46894">
    <property type="entry name" value="C-terminal effector domain of the bipartite response regulators"/>
    <property type="match status" value="1"/>
</dbReference>
<dbReference type="SMART" id="SM00421">
    <property type="entry name" value="HTH_LUXR"/>
    <property type="match status" value="1"/>
</dbReference>
<organism evidence="5 6">
    <name type="scientific">Sanguibacter hominis ATCC BAA-789</name>
    <dbReference type="NCBI Taxonomy" id="1312740"/>
    <lineage>
        <taxon>Bacteria</taxon>
        <taxon>Bacillati</taxon>
        <taxon>Actinomycetota</taxon>
        <taxon>Actinomycetes</taxon>
        <taxon>Micrococcales</taxon>
        <taxon>Sanguibacteraceae</taxon>
        <taxon>Sanguibacter</taxon>
    </lineage>
</organism>
<keyword evidence="6" id="KW-1185">Reference proteome</keyword>
<proteinExistence type="predicted"/>
<dbReference type="RefSeq" id="WP_168446739.1">
    <property type="nucleotide sequence ID" value="NZ_JAAXOW010000001.1"/>
</dbReference>
<dbReference type="Proteomes" id="UP000774283">
    <property type="component" value="Unassembled WGS sequence"/>
</dbReference>
<dbReference type="CDD" id="cd06170">
    <property type="entry name" value="LuxR_C_like"/>
    <property type="match status" value="1"/>
</dbReference>
<name>A0A9X5IR81_9MICO</name>
<dbReference type="Gene3D" id="1.10.10.10">
    <property type="entry name" value="Winged helix-like DNA-binding domain superfamily/Winged helix DNA-binding domain"/>
    <property type="match status" value="1"/>
</dbReference>
<dbReference type="EMBL" id="JAAXOW010000001">
    <property type="protein sequence ID" value="NKX92734.1"/>
    <property type="molecule type" value="Genomic_DNA"/>
</dbReference>
<dbReference type="PROSITE" id="PS50043">
    <property type="entry name" value="HTH_LUXR_2"/>
    <property type="match status" value="1"/>
</dbReference>
<comment type="caution">
    <text evidence="5">The sequence shown here is derived from an EMBL/GenBank/DDBJ whole genome shotgun (WGS) entry which is preliminary data.</text>
</comment>
<keyword evidence="3" id="KW-0804">Transcription</keyword>
<evidence type="ECO:0000256" key="3">
    <source>
        <dbReference type="ARBA" id="ARBA00023163"/>
    </source>
</evidence>
<dbReference type="PANTHER" id="PTHR44688">
    <property type="entry name" value="DNA-BINDING TRANSCRIPTIONAL ACTIVATOR DEVR_DOSR"/>
    <property type="match status" value="1"/>
</dbReference>
<accession>A0A9X5IR81</accession>
<keyword evidence="1" id="KW-0805">Transcription regulation</keyword>
<sequence length="72" mass="8321">MTLMDTMTRPTLTRRERVVLARLDEEVTLEEIARELYVTRNTVKSQVRSVYRKLGISSRAEAVRAAKGLDLR</sequence>
<dbReference type="GO" id="GO:0003677">
    <property type="term" value="F:DNA binding"/>
    <property type="evidence" value="ECO:0007669"/>
    <property type="project" value="UniProtKB-KW"/>
</dbReference>
<dbReference type="PANTHER" id="PTHR44688:SF16">
    <property type="entry name" value="DNA-BINDING TRANSCRIPTIONAL ACTIVATOR DEVR_DOSR"/>
    <property type="match status" value="1"/>
</dbReference>
<dbReference type="PRINTS" id="PR00038">
    <property type="entry name" value="HTHLUXR"/>
</dbReference>
<evidence type="ECO:0000256" key="1">
    <source>
        <dbReference type="ARBA" id="ARBA00023015"/>
    </source>
</evidence>
<evidence type="ECO:0000313" key="6">
    <source>
        <dbReference type="Proteomes" id="UP000774283"/>
    </source>
</evidence>
<dbReference type="AlphaFoldDB" id="A0A9X5IR81"/>
<dbReference type="Pfam" id="PF00196">
    <property type="entry name" value="GerE"/>
    <property type="match status" value="1"/>
</dbReference>
<keyword evidence="2" id="KW-0238">DNA-binding</keyword>
<gene>
    <name evidence="5" type="ORF">HF995_05500</name>
</gene>
<dbReference type="GO" id="GO:0006355">
    <property type="term" value="P:regulation of DNA-templated transcription"/>
    <property type="evidence" value="ECO:0007669"/>
    <property type="project" value="InterPro"/>
</dbReference>
<dbReference type="InterPro" id="IPR000792">
    <property type="entry name" value="Tscrpt_reg_LuxR_C"/>
</dbReference>
<protein>
    <submittedName>
        <fullName evidence="5">Helix-turn-helix transcriptional regulator</fullName>
    </submittedName>
</protein>
<dbReference type="InterPro" id="IPR016032">
    <property type="entry name" value="Sig_transdc_resp-reg_C-effctor"/>
</dbReference>
<evidence type="ECO:0000259" key="4">
    <source>
        <dbReference type="PROSITE" id="PS50043"/>
    </source>
</evidence>